<dbReference type="EMBL" id="JAIWYP010000002">
    <property type="protein sequence ID" value="KAH3860253.1"/>
    <property type="molecule type" value="Genomic_DNA"/>
</dbReference>
<keyword evidence="2" id="KW-1185">Reference proteome</keyword>
<sequence length="101" mass="11403">MDSFAFCLNITLTQHNITFLYDNTCYKIPPNPTHIEGYNKNGGALEFDAENVDATEEENYGEYDVETEGDDVNEFDDATSVADAISDDKKMDDETLRFGTR</sequence>
<dbReference type="Proteomes" id="UP000828390">
    <property type="component" value="Unassembled WGS sequence"/>
</dbReference>
<dbReference type="AlphaFoldDB" id="A0A9D4LMB6"/>
<organism evidence="1 2">
    <name type="scientific">Dreissena polymorpha</name>
    <name type="common">Zebra mussel</name>
    <name type="synonym">Mytilus polymorpha</name>
    <dbReference type="NCBI Taxonomy" id="45954"/>
    <lineage>
        <taxon>Eukaryota</taxon>
        <taxon>Metazoa</taxon>
        <taxon>Spiralia</taxon>
        <taxon>Lophotrochozoa</taxon>
        <taxon>Mollusca</taxon>
        <taxon>Bivalvia</taxon>
        <taxon>Autobranchia</taxon>
        <taxon>Heteroconchia</taxon>
        <taxon>Euheterodonta</taxon>
        <taxon>Imparidentia</taxon>
        <taxon>Neoheterodontei</taxon>
        <taxon>Myida</taxon>
        <taxon>Dreissenoidea</taxon>
        <taxon>Dreissenidae</taxon>
        <taxon>Dreissena</taxon>
    </lineage>
</organism>
<evidence type="ECO:0000313" key="1">
    <source>
        <dbReference type="EMBL" id="KAH3860253.1"/>
    </source>
</evidence>
<reference evidence="1" key="2">
    <citation type="submission" date="2020-11" db="EMBL/GenBank/DDBJ databases">
        <authorList>
            <person name="McCartney M.A."/>
            <person name="Auch B."/>
            <person name="Kono T."/>
            <person name="Mallez S."/>
            <person name="Becker A."/>
            <person name="Gohl D.M."/>
            <person name="Silverstein K.A.T."/>
            <person name="Koren S."/>
            <person name="Bechman K.B."/>
            <person name="Herman A."/>
            <person name="Abrahante J.E."/>
            <person name="Garbe J."/>
        </authorList>
    </citation>
    <scope>NUCLEOTIDE SEQUENCE</scope>
    <source>
        <strain evidence="1">Duluth1</strain>
        <tissue evidence="1">Whole animal</tissue>
    </source>
</reference>
<accession>A0A9D4LMB6</accession>
<comment type="caution">
    <text evidence="1">The sequence shown here is derived from an EMBL/GenBank/DDBJ whole genome shotgun (WGS) entry which is preliminary data.</text>
</comment>
<proteinExistence type="predicted"/>
<reference evidence="1" key="1">
    <citation type="journal article" date="2019" name="bioRxiv">
        <title>The Genome of the Zebra Mussel, Dreissena polymorpha: A Resource for Invasive Species Research.</title>
        <authorList>
            <person name="McCartney M.A."/>
            <person name="Auch B."/>
            <person name="Kono T."/>
            <person name="Mallez S."/>
            <person name="Zhang Y."/>
            <person name="Obille A."/>
            <person name="Becker A."/>
            <person name="Abrahante J.E."/>
            <person name="Garbe J."/>
            <person name="Badalamenti J.P."/>
            <person name="Herman A."/>
            <person name="Mangelson H."/>
            <person name="Liachko I."/>
            <person name="Sullivan S."/>
            <person name="Sone E.D."/>
            <person name="Koren S."/>
            <person name="Silverstein K.A.T."/>
            <person name="Beckman K.B."/>
            <person name="Gohl D.M."/>
        </authorList>
    </citation>
    <scope>NUCLEOTIDE SEQUENCE</scope>
    <source>
        <strain evidence="1">Duluth1</strain>
        <tissue evidence="1">Whole animal</tissue>
    </source>
</reference>
<protein>
    <submittedName>
        <fullName evidence="1">Uncharacterized protein</fullName>
    </submittedName>
</protein>
<gene>
    <name evidence="1" type="ORF">DPMN_023146</name>
</gene>
<evidence type="ECO:0000313" key="2">
    <source>
        <dbReference type="Proteomes" id="UP000828390"/>
    </source>
</evidence>
<name>A0A9D4LMB6_DREPO</name>